<feature type="transmembrane region" description="Helical" evidence="5">
    <location>
        <begin position="285"/>
        <end position="304"/>
    </location>
</feature>
<organism evidence="7 8">
    <name type="scientific">Alkalicoccobacillus porphyridii</name>
    <dbReference type="NCBI Taxonomy" id="2597270"/>
    <lineage>
        <taxon>Bacteria</taxon>
        <taxon>Bacillati</taxon>
        <taxon>Bacillota</taxon>
        <taxon>Bacilli</taxon>
        <taxon>Bacillales</taxon>
        <taxon>Bacillaceae</taxon>
        <taxon>Alkalicoccobacillus</taxon>
    </lineage>
</organism>
<accession>A0A553ZUZ4</accession>
<keyword evidence="2 5" id="KW-0812">Transmembrane</keyword>
<dbReference type="GO" id="GO:0016020">
    <property type="term" value="C:membrane"/>
    <property type="evidence" value="ECO:0007669"/>
    <property type="project" value="UniProtKB-SubCell"/>
</dbReference>
<gene>
    <name evidence="7" type="ORF">FN960_17460</name>
</gene>
<keyword evidence="8" id="KW-1185">Reference proteome</keyword>
<dbReference type="PANTHER" id="PTHR43027:SF1">
    <property type="entry name" value="DOXORUBICIN RESISTANCE ABC TRANSPORTER PERMEASE PROTEIN DRRC-RELATED"/>
    <property type="match status" value="1"/>
</dbReference>
<comment type="subcellular location">
    <subcellularLocation>
        <location evidence="1">Membrane</location>
        <topology evidence="1">Multi-pass membrane protein</topology>
    </subcellularLocation>
</comment>
<dbReference type="EMBL" id="VLXZ01000013">
    <property type="protein sequence ID" value="TSB45252.1"/>
    <property type="molecule type" value="Genomic_DNA"/>
</dbReference>
<dbReference type="AlphaFoldDB" id="A0A553ZUZ4"/>
<protein>
    <submittedName>
        <fullName evidence="7">ABC transporter permease</fullName>
    </submittedName>
</protein>
<sequence length="369" mass="41541">MKGIVWGLMRDSIRNPWALIAMYMLTIVFTLLLGQTDFSQAIRVPVYSEEMSQSQVDEAVDLLNQDQSVEFYRVESEDVQNIINRQLVAAAVHLQEHRFDIYQARNAFEIGIVESAISSYYSKEGFVQEAALAEAGEPNELRNIIESDNGSYPVSTSSFTIEEDTNWIYDQSLQTIFGFTLFFVIYTITFSITSIIEQKQNGVWDRLILSPASKTSIYTGNLVFGFLLGYVQILIVFLLFASLFQYDFRGGLWISFIVVIPYVFAIVSFGVLLSGLITSIRQLDAIVPFLAVSFAMLGGAFWPIEIVSSNAILVLSYVSPITYGMEMLKGATLYNWSFEQFLLPGSILFFMGTVFMGIGLNLVERRSVS</sequence>
<evidence type="ECO:0000259" key="6">
    <source>
        <dbReference type="PROSITE" id="PS51012"/>
    </source>
</evidence>
<evidence type="ECO:0000256" key="2">
    <source>
        <dbReference type="ARBA" id="ARBA00022692"/>
    </source>
</evidence>
<evidence type="ECO:0000256" key="1">
    <source>
        <dbReference type="ARBA" id="ARBA00004141"/>
    </source>
</evidence>
<feature type="transmembrane region" description="Helical" evidence="5">
    <location>
        <begin position="252"/>
        <end position="273"/>
    </location>
</feature>
<dbReference type="InterPro" id="IPR052902">
    <property type="entry name" value="ABC-2_transporter"/>
</dbReference>
<evidence type="ECO:0000256" key="5">
    <source>
        <dbReference type="SAM" id="Phobius"/>
    </source>
</evidence>
<dbReference type="OrthoDB" id="266913at2"/>
<dbReference type="Pfam" id="PF12698">
    <property type="entry name" value="ABC2_membrane_3"/>
    <property type="match status" value="1"/>
</dbReference>
<feature type="transmembrane region" description="Helical" evidence="5">
    <location>
        <begin position="341"/>
        <end position="363"/>
    </location>
</feature>
<proteinExistence type="predicted"/>
<dbReference type="PROSITE" id="PS51012">
    <property type="entry name" value="ABC_TM2"/>
    <property type="match status" value="1"/>
</dbReference>
<evidence type="ECO:0000313" key="7">
    <source>
        <dbReference type="EMBL" id="TSB45252.1"/>
    </source>
</evidence>
<dbReference type="Proteomes" id="UP000318521">
    <property type="component" value="Unassembled WGS sequence"/>
</dbReference>
<evidence type="ECO:0000256" key="3">
    <source>
        <dbReference type="ARBA" id="ARBA00022989"/>
    </source>
</evidence>
<evidence type="ECO:0000256" key="4">
    <source>
        <dbReference type="ARBA" id="ARBA00023136"/>
    </source>
</evidence>
<dbReference type="GO" id="GO:0140359">
    <property type="term" value="F:ABC-type transporter activity"/>
    <property type="evidence" value="ECO:0007669"/>
    <property type="project" value="InterPro"/>
</dbReference>
<keyword evidence="3 5" id="KW-1133">Transmembrane helix</keyword>
<evidence type="ECO:0000313" key="8">
    <source>
        <dbReference type="Proteomes" id="UP000318521"/>
    </source>
</evidence>
<dbReference type="InterPro" id="IPR013525">
    <property type="entry name" value="ABC2_TM"/>
</dbReference>
<feature type="domain" description="ABC transmembrane type-2" evidence="6">
    <location>
        <begin position="129"/>
        <end position="366"/>
    </location>
</feature>
<reference evidence="7 8" key="1">
    <citation type="submission" date="2019-07" db="EMBL/GenBank/DDBJ databases">
        <authorList>
            <person name="Park Y.J."/>
            <person name="Jeong S.E."/>
            <person name="Jung H.S."/>
        </authorList>
    </citation>
    <scope>NUCLEOTIDE SEQUENCE [LARGE SCALE GENOMIC DNA]</scope>
    <source>
        <strain evidence="8">P16(2019)</strain>
    </source>
</reference>
<dbReference type="InterPro" id="IPR047817">
    <property type="entry name" value="ABC2_TM_bact-type"/>
</dbReference>
<comment type="caution">
    <text evidence="7">The sequence shown here is derived from an EMBL/GenBank/DDBJ whole genome shotgun (WGS) entry which is preliminary data.</text>
</comment>
<feature type="transmembrane region" description="Helical" evidence="5">
    <location>
        <begin position="217"/>
        <end position="240"/>
    </location>
</feature>
<keyword evidence="4 5" id="KW-0472">Membrane</keyword>
<feature type="transmembrane region" description="Helical" evidence="5">
    <location>
        <begin position="176"/>
        <end position="196"/>
    </location>
</feature>
<dbReference type="PANTHER" id="PTHR43027">
    <property type="entry name" value="DOXORUBICIN RESISTANCE ABC TRANSPORTER PERMEASE PROTEIN DRRC-RELATED"/>
    <property type="match status" value="1"/>
</dbReference>
<dbReference type="RefSeq" id="WP_143850147.1">
    <property type="nucleotide sequence ID" value="NZ_VLXZ01000013.1"/>
</dbReference>
<name>A0A553ZUZ4_9BACI</name>